<proteinExistence type="predicted"/>
<evidence type="ECO:0000256" key="2">
    <source>
        <dbReference type="ARBA" id="ARBA00022692"/>
    </source>
</evidence>
<name>A0ABN1MG91_9FLAO</name>
<evidence type="ECO:0000256" key="3">
    <source>
        <dbReference type="ARBA" id="ARBA00022989"/>
    </source>
</evidence>
<dbReference type="Proteomes" id="UP001500507">
    <property type="component" value="Unassembled WGS sequence"/>
</dbReference>
<dbReference type="PANTHER" id="PTHR11040:SF44">
    <property type="entry name" value="PROTEIN ZNTC-RELATED"/>
    <property type="match status" value="1"/>
</dbReference>
<evidence type="ECO:0000256" key="1">
    <source>
        <dbReference type="ARBA" id="ARBA00004141"/>
    </source>
</evidence>
<dbReference type="InterPro" id="IPR003689">
    <property type="entry name" value="ZIP"/>
</dbReference>
<evidence type="ECO:0000256" key="4">
    <source>
        <dbReference type="ARBA" id="ARBA00023136"/>
    </source>
</evidence>
<evidence type="ECO:0000313" key="7">
    <source>
        <dbReference type="Proteomes" id="UP001500507"/>
    </source>
</evidence>
<feature type="transmembrane region" description="Helical" evidence="5">
    <location>
        <begin position="27"/>
        <end position="47"/>
    </location>
</feature>
<dbReference type="PANTHER" id="PTHR11040">
    <property type="entry name" value="ZINC/IRON TRANSPORTER"/>
    <property type="match status" value="1"/>
</dbReference>
<feature type="transmembrane region" description="Helical" evidence="5">
    <location>
        <begin position="204"/>
        <end position="221"/>
    </location>
</feature>
<evidence type="ECO:0000256" key="5">
    <source>
        <dbReference type="SAM" id="Phobius"/>
    </source>
</evidence>
<dbReference type="EMBL" id="BAAAFG010000014">
    <property type="protein sequence ID" value="GAA0872194.1"/>
    <property type="molecule type" value="Genomic_DNA"/>
</dbReference>
<organism evidence="6 7">
    <name type="scientific">Gangjinia marincola</name>
    <dbReference type="NCBI Taxonomy" id="578463"/>
    <lineage>
        <taxon>Bacteria</taxon>
        <taxon>Pseudomonadati</taxon>
        <taxon>Bacteroidota</taxon>
        <taxon>Flavobacteriia</taxon>
        <taxon>Flavobacteriales</taxon>
        <taxon>Flavobacteriaceae</taxon>
        <taxon>Gangjinia</taxon>
    </lineage>
</organism>
<reference evidence="6 7" key="1">
    <citation type="journal article" date="2019" name="Int. J. Syst. Evol. Microbiol.">
        <title>The Global Catalogue of Microorganisms (GCM) 10K type strain sequencing project: providing services to taxonomists for standard genome sequencing and annotation.</title>
        <authorList>
            <consortium name="The Broad Institute Genomics Platform"/>
            <consortium name="The Broad Institute Genome Sequencing Center for Infectious Disease"/>
            <person name="Wu L."/>
            <person name="Ma J."/>
        </authorList>
    </citation>
    <scope>NUCLEOTIDE SEQUENCE [LARGE SCALE GENOMIC DNA]</scope>
    <source>
        <strain evidence="6 7">JCM 16082</strain>
    </source>
</reference>
<comment type="caution">
    <text evidence="6">The sequence shown here is derived from an EMBL/GenBank/DDBJ whole genome shotgun (WGS) entry which is preliminary data.</text>
</comment>
<evidence type="ECO:0000313" key="6">
    <source>
        <dbReference type="EMBL" id="GAA0872194.1"/>
    </source>
</evidence>
<comment type="subcellular location">
    <subcellularLocation>
        <location evidence="1">Membrane</location>
        <topology evidence="1">Multi-pass membrane protein</topology>
    </subcellularLocation>
</comment>
<feature type="transmembrane region" description="Helical" evidence="5">
    <location>
        <begin position="151"/>
        <end position="169"/>
    </location>
</feature>
<feature type="transmembrane region" description="Helical" evidence="5">
    <location>
        <begin position="59"/>
        <end position="77"/>
    </location>
</feature>
<evidence type="ECO:0008006" key="8">
    <source>
        <dbReference type="Google" id="ProtNLM"/>
    </source>
</evidence>
<dbReference type="Pfam" id="PF02535">
    <property type="entry name" value="Zip"/>
    <property type="match status" value="1"/>
</dbReference>
<keyword evidence="2 5" id="KW-0812">Transmembrane</keyword>
<feature type="transmembrane region" description="Helical" evidence="5">
    <location>
        <begin position="175"/>
        <end position="197"/>
    </location>
</feature>
<gene>
    <name evidence="6" type="ORF">GCM10009117_13410</name>
</gene>
<dbReference type="RefSeq" id="WP_343765105.1">
    <property type="nucleotide sequence ID" value="NZ_BAAAFG010000014.1"/>
</dbReference>
<keyword evidence="7" id="KW-1185">Reference proteome</keyword>
<accession>A0ABN1MG91</accession>
<keyword evidence="3 5" id="KW-1133">Transmembrane helix</keyword>
<keyword evidence="4 5" id="KW-0472">Membrane</keyword>
<sequence length="222" mass="24841">MIILLPFAAVLIGYIIALKISTKQENSIKLLLAFSGAFLLAITMFELLPTLFNYDINQVEVFIMMGILLQIVLEFLSKGAEHGHVHNNGNNKNTIIPIFISLSIHSLIEGFPIVENQALLFAIVIHKIPIAIIVTTFLFKQKISSTKRYASLLIFALMTPLGAYLGKYSAQIEVIYPYLNAISVGIFLHVSSIILFESSNKHQFNIRKLFTIIVAIVIAYFL</sequence>
<feature type="transmembrane region" description="Helical" evidence="5">
    <location>
        <begin position="118"/>
        <end position="139"/>
    </location>
</feature>
<protein>
    <recommendedName>
        <fullName evidence="8">ZIP family metal transporter</fullName>
    </recommendedName>
</protein>